<dbReference type="HOGENOM" id="CLU_200759_0_0_1"/>
<sequence>LPASFLGSRQWSSENIADGLALAHVYGCATFWITFTTNPNWPEIQSKLAPGQTAADVPTVIARAFKQRLNLFLNILCK</sequence>
<feature type="non-terminal residue" evidence="2">
    <location>
        <position position="78"/>
    </location>
</feature>
<gene>
    <name evidence="2" type="ORF">M422DRAFT_104584</name>
</gene>
<dbReference type="EMBL" id="KN837209">
    <property type="protein sequence ID" value="KIJ33668.1"/>
    <property type="molecule type" value="Genomic_DNA"/>
</dbReference>
<reference evidence="2 3" key="1">
    <citation type="submission" date="2014-06" db="EMBL/GenBank/DDBJ databases">
        <title>Evolutionary Origins and Diversification of the Mycorrhizal Mutualists.</title>
        <authorList>
            <consortium name="DOE Joint Genome Institute"/>
            <consortium name="Mycorrhizal Genomics Consortium"/>
            <person name="Kohler A."/>
            <person name="Kuo A."/>
            <person name="Nagy L.G."/>
            <person name="Floudas D."/>
            <person name="Copeland A."/>
            <person name="Barry K.W."/>
            <person name="Cichocki N."/>
            <person name="Veneault-Fourrey C."/>
            <person name="LaButti K."/>
            <person name="Lindquist E.A."/>
            <person name="Lipzen A."/>
            <person name="Lundell T."/>
            <person name="Morin E."/>
            <person name="Murat C."/>
            <person name="Riley R."/>
            <person name="Ohm R."/>
            <person name="Sun H."/>
            <person name="Tunlid A."/>
            <person name="Henrissat B."/>
            <person name="Grigoriev I.V."/>
            <person name="Hibbett D.S."/>
            <person name="Martin F."/>
        </authorList>
    </citation>
    <scope>NUCLEOTIDE SEQUENCE [LARGE SCALE GENOMIC DNA]</scope>
    <source>
        <strain evidence="2 3">SS14</strain>
    </source>
</reference>
<dbReference type="AlphaFoldDB" id="A0A0C9TTK5"/>
<organism evidence="2 3">
    <name type="scientific">Sphaerobolus stellatus (strain SS14)</name>
    <dbReference type="NCBI Taxonomy" id="990650"/>
    <lineage>
        <taxon>Eukaryota</taxon>
        <taxon>Fungi</taxon>
        <taxon>Dikarya</taxon>
        <taxon>Basidiomycota</taxon>
        <taxon>Agaricomycotina</taxon>
        <taxon>Agaricomycetes</taxon>
        <taxon>Phallomycetidae</taxon>
        <taxon>Geastrales</taxon>
        <taxon>Sphaerobolaceae</taxon>
        <taxon>Sphaerobolus</taxon>
    </lineage>
</organism>
<keyword evidence="3" id="KW-1185">Reference proteome</keyword>
<dbReference type="Pfam" id="PF14214">
    <property type="entry name" value="Helitron_like_N"/>
    <property type="match status" value="1"/>
</dbReference>
<accession>A0A0C9TTK5</accession>
<feature type="domain" description="Helitron helicase-like" evidence="1">
    <location>
        <begin position="1"/>
        <end position="77"/>
    </location>
</feature>
<feature type="non-terminal residue" evidence="2">
    <location>
        <position position="1"/>
    </location>
</feature>
<dbReference type="Proteomes" id="UP000054279">
    <property type="component" value="Unassembled WGS sequence"/>
</dbReference>
<dbReference type="OrthoDB" id="3366231at2759"/>
<dbReference type="InterPro" id="IPR025476">
    <property type="entry name" value="Helitron_helicase-like"/>
</dbReference>
<evidence type="ECO:0000313" key="2">
    <source>
        <dbReference type="EMBL" id="KIJ33668.1"/>
    </source>
</evidence>
<evidence type="ECO:0000313" key="3">
    <source>
        <dbReference type="Proteomes" id="UP000054279"/>
    </source>
</evidence>
<name>A0A0C9TTK5_SPHS4</name>
<proteinExistence type="predicted"/>
<protein>
    <submittedName>
        <fullName evidence="2">Unplaced genomic scaffold SPHSTscaffold_134, whole genome shotgun sequence</fullName>
    </submittedName>
</protein>
<evidence type="ECO:0000259" key="1">
    <source>
        <dbReference type="Pfam" id="PF14214"/>
    </source>
</evidence>